<comment type="caution">
    <text evidence="1">The sequence shown here is derived from an EMBL/GenBank/DDBJ whole genome shotgun (WGS) entry which is preliminary data.</text>
</comment>
<name>A0A9P4Q449_9PEZI</name>
<evidence type="ECO:0000313" key="2">
    <source>
        <dbReference type="Proteomes" id="UP000799441"/>
    </source>
</evidence>
<dbReference type="Proteomes" id="UP000799441">
    <property type="component" value="Unassembled WGS sequence"/>
</dbReference>
<sequence>MASKAQELCASHINLNVSLKASTTSNPPTLQATISNSDSSRPMTVLSWDNILDENALNLGVFQFSDAETGSKLDIQGLKVNRRLPPPRGDLIEIQPASKVTREIPLKSRLLPSGGKTYRVKAAGNWKAVWVSNANEVGDQDLAAMSGPHVLSGTFESNEVEVKLS</sequence>
<dbReference type="AlphaFoldDB" id="A0A9P4Q449"/>
<accession>A0A9P4Q449</accession>
<reference evidence="1" key="1">
    <citation type="journal article" date="2020" name="Stud. Mycol.">
        <title>101 Dothideomycetes genomes: a test case for predicting lifestyles and emergence of pathogens.</title>
        <authorList>
            <person name="Haridas S."/>
            <person name="Albert R."/>
            <person name="Binder M."/>
            <person name="Bloem J."/>
            <person name="Labutti K."/>
            <person name="Salamov A."/>
            <person name="Andreopoulos B."/>
            <person name="Baker S."/>
            <person name="Barry K."/>
            <person name="Bills G."/>
            <person name="Bluhm B."/>
            <person name="Cannon C."/>
            <person name="Castanera R."/>
            <person name="Culley D."/>
            <person name="Daum C."/>
            <person name="Ezra D."/>
            <person name="Gonzalez J."/>
            <person name="Henrissat B."/>
            <person name="Kuo A."/>
            <person name="Liang C."/>
            <person name="Lipzen A."/>
            <person name="Lutzoni F."/>
            <person name="Magnuson J."/>
            <person name="Mondo S."/>
            <person name="Nolan M."/>
            <person name="Ohm R."/>
            <person name="Pangilinan J."/>
            <person name="Park H.-J."/>
            <person name="Ramirez L."/>
            <person name="Alfaro M."/>
            <person name="Sun H."/>
            <person name="Tritt A."/>
            <person name="Yoshinaga Y."/>
            <person name="Zwiers L.-H."/>
            <person name="Turgeon B."/>
            <person name="Goodwin S."/>
            <person name="Spatafora J."/>
            <person name="Crous P."/>
            <person name="Grigoriev I."/>
        </authorList>
    </citation>
    <scope>NUCLEOTIDE SEQUENCE</scope>
    <source>
        <strain evidence="1">CBS 116435</strain>
    </source>
</reference>
<protein>
    <submittedName>
        <fullName evidence="1">Uncharacterized protein</fullName>
    </submittedName>
</protein>
<dbReference type="EMBL" id="MU003817">
    <property type="protein sequence ID" value="KAF2719003.1"/>
    <property type="molecule type" value="Genomic_DNA"/>
</dbReference>
<organism evidence="1 2">
    <name type="scientific">Polychaeton citri CBS 116435</name>
    <dbReference type="NCBI Taxonomy" id="1314669"/>
    <lineage>
        <taxon>Eukaryota</taxon>
        <taxon>Fungi</taxon>
        <taxon>Dikarya</taxon>
        <taxon>Ascomycota</taxon>
        <taxon>Pezizomycotina</taxon>
        <taxon>Dothideomycetes</taxon>
        <taxon>Dothideomycetidae</taxon>
        <taxon>Capnodiales</taxon>
        <taxon>Capnodiaceae</taxon>
        <taxon>Polychaeton</taxon>
    </lineage>
</organism>
<dbReference type="Gene3D" id="2.60.40.2970">
    <property type="match status" value="1"/>
</dbReference>
<dbReference type="OrthoDB" id="4664297at2759"/>
<evidence type="ECO:0000313" key="1">
    <source>
        <dbReference type="EMBL" id="KAF2719003.1"/>
    </source>
</evidence>
<keyword evidence="2" id="KW-1185">Reference proteome</keyword>
<proteinExistence type="predicted"/>
<gene>
    <name evidence="1" type="ORF">K431DRAFT_229696</name>
</gene>